<sequence>MPTSATHRLKALLKHTAPNETQRNAQTSKGTQELVLVLPRGGRVAIIEAISPGGPTTLTLNNDAISMFAVSEYKTSTFPVSSINTRYHDAPTSHLPAYPLITLTAPPARSIISIENLWTTIYALFSLYHDDENIPMVFSSIANADDLLTYLISSGLGQRSRSTKSDALFLSRSTFWQGAGTTGYHTHSWHLAPPPSPFPSIVTFTRNEKVIASHLLRPPKPAPGTVLYRRWCNAVQQSIEIAFFDIDGVADNSESSTGTGVSRHMAAFHKWHNDERVNSAWGERGSLEVHRTYVEGVLADPHVWPCMLSWDGELMGYAEIVYTKEDHVAAHYPTGIVPGDWERGLHVLAGESKFVGNGRAEIWLRSLVHYCFLADPRTERVMGEPNQGNLAIQKTCLKAGYHVESVFDFPYKRSTLVLNPRGRFFGLCNLR</sequence>
<dbReference type="PANTHER" id="PTHR31438">
    <property type="entry name" value="LYSINE N-ACYLTRANSFERASE C17G9.06C-RELATED"/>
    <property type="match status" value="1"/>
</dbReference>
<evidence type="ECO:0000313" key="4">
    <source>
        <dbReference type="Proteomes" id="UP000567179"/>
    </source>
</evidence>
<dbReference type="SMART" id="SM01006">
    <property type="entry name" value="AlcB"/>
    <property type="match status" value="1"/>
</dbReference>
<proteinExistence type="inferred from homology"/>
<reference evidence="3 4" key="1">
    <citation type="journal article" date="2020" name="ISME J.">
        <title>Uncovering the hidden diversity of litter-decomposition mechanisms in mushroom-forming fungi.</title>
        <authorList>
            <person name="Floudas D."/>
            <person name="Bentzer J."/>
            <person name="Ahren D."/>
            <person name="Johansson T."/>
            <person name="Persson P."/>
            <person name="Tunlid A."/>
        </authorList>
    </citation>
    <scope>NUCLEOTIDE SEQUENCE [LARGE SCALE GENOMIC DNA]</scope>
    <source>
        <strain evidence="3 4">CBS 101986</strain>
    </source>
</reference>
<dbReference type="GO" id="GO:0016410">
    <property type="term" value="F:N-acyltransferase activity"/>
    <property type="evidence" value="ECO:0007669"/>
    <property type="project" value="TreeGrafter"/>
</dbReference>
<feature type="domain" description="Acyltransferase MbtK/IucB-like conserved" evidence="2">
    <location>
        <begin position="261"/>
        <end position="304"/>
    </location>
</feature>
<comment type="caution">
    <text evidence="3">The sequence shown here is derived from an EMBL/GenBank/DDBJ whole genome shotgun (WGS) entry which is preliminary data.</text>
</comment>
<protein>
    <recommendedName>
        <fullName evidence="2">Acyltransferase MbtK/IucB-like conserved domain-containing protein</fullName>
    </recommendedName>
</protein>
<dbReference type="PANTHER" id="PTHR31438:SF1">
    <property type="entry name" value="LYSINE N-ACYLTRANSFERASE C17G9.06C-RELATED"/>
    <property type="match status" value="1"/>
</dbReference>
<evidence type="ECO:0000313" key="3">
    <source>
        <dbReference type="EMBL" id="KAF5328742.1"/>
    </source>
</evidence>
<keyword evidence="4" id="KW-1185">Reference proteome</keyword>
<dbReference type="Proteomes" id="UP000567179">
    <property type="component" value="Unassembled WGS sequence"/>
</dbReference>
<dbReference type="InterPro" id="IPR016181">
    <property type="entry name" value="Acyl_CoA_acyltransferase"/>
</dbReference>
<dbReference type="GO" id="GO:0019290">
    <property type="term" value="P:siderophore biosynthetic process"/>
    <property type="evidence" value="ECO:0007669"/>
    <property type="project" value="InterPro"/>
</dbReference>
<dbReference type="Pfam" id="PF13523">
    <property type="entry name" value="Acetyltransf_8"/>
    <property type="match status" value="1"/>
</dbReference>
<comment type="similarity">
    <text evidence="1">Belongs to the lysine N-acyltransferase MbtK family.</text>
</comment>
<dbReference type="SUPFAM" id="SSF55729">
    <property type="entry name" value="Acyl-CoA N-acyltransferases (Nat)"/>
    <property type="match status" value="1"/>
</dbReference>
<dbReference type="AlphaFoldDB" id="A0A8H5BSI1"/>
<evidence type="ECO:0000259" key="2">
    <source>
        <dbReference type="SMART" id="SM01006"/>
    </source>
</evidence>
<evidence type="ECO:0000256" key="1">
    <source>
        <dbReference type="ARBA" id="ARBA00009893"/>
    </source>
</evidence>
<dbReference type="EMBL" id="JAACJJ010000003">
    <property type="protein sequence ID" value="KAF5328742.1"/>
    <property type="molecule type" value="Genomic_DNA"/>
</dbReference>
<gene>
    <name evidence="3" type="ORF">D9619_011583</name>
</gene>
<dbReference type="Gene3D" id="3.40.630.30">
    <property type="match status" value="1"/>
</dbReference>
<accession>A0A8H5BSI1</accession>
<name>A0A8H5BSI1_9AGAR</name>
<dbReference type="InterPro" id="IPR019432">
    <property type="entry name" value="Acyltransferase_MbtK/IucB-like"/>
</dbReference>
<organism evidence="3 4">
    <name type="scientific">Psilocybe cf. subviscida</name>
    <dbReference type="NCBI Taxonomy" id="2480587"/>
    <lineage>
        <taxon>Eukaryota</taxon>
        <taxon>Fungi</taxon>
        <taxon>Dikarya</taxon>
        <taxon>Basidiomycota</taxon>
        <taxon>Agaricomycotina</taxon>
        <taxon>Agaricomycetes</taxon>
        <taxon>Agaricomycetidae</taxon>
        <taxon>Agaricales</taxon>
        <taxon>Agaricineae</taxon>
        <taxon>Strophariaceae</taxon>
        <taxon>Psilocybe</taxon>
    </lineage>
</organism>
<dbReference type="OrthoDB" id="4250781at2759"/>